<reference evidence="14" key="3">
    <citation type="submission" date="2025-04" db="UniProtKB">
        <authorList>
            <consortium name="RefSeq"/>
        </authorList>
    </citation>
    <scope>IDENTIFICATION</scope>
    <source>
        <strain evidence="14">CBS 781.70</strain>
    </source>
</reference>
<evidence type="ECO:0000313" key="14">
    <source>
        <dbReference type="RefSeq" id="XP_033538345.1"/>
    </source>
</evidence>
<dbReference type="PANTHER" id="PTHR10408:SF23">
    <property type="entry name" value="STEROL O-ACYLTRANSFERASE 1-RELATED"/>
    <property type="match status" value="1"/>
</dbReference>
<keyword evidence="13" id="KW-1185">Reference proteome</keyword>
<name>A0A6G1GFB0_9PEZI</name>
<gene>
    <name evidence="12 14" type="ORF">P152DRAFT_505241</name>
</gene>
<keyword evidence="6 11" id="KW-1133">Transmembrane helix</keyword>
<evidence type="ECO:0000256" key="11">
    <source>
        <dbReference type="SAM" id="Phobius"/>
    </source>
</evidence>
<feature type="compositionally biased region" description="Polar residues" evidence="10">
    <location>
        <begin position="55"/>
        <end position="65"/>
    </location>
</feature>
<dbReference type="InterPro" id="IPR004299">
    <property type="entry name" value="MBOAT_fam"/>
</dbReference>
<accession>A0A6G1GFB0</accession>
<evidence type="ECO:0000256" key="10">
    <source>
        <dbReference type="SAM" id="MobiDB-lite"/>
    </source>
</evidence>
<keyword evidence="7 11" id="KW-0472">Membrane</keyword>
<feature type="region of interest" description="Disordered" evidence="10">
    <location>
        <begin position="325"/>
        <end position="377"/>
    </location>
</feature>
<keyword evidence="8" id="KW-0012">Acyltransferase</keyword>
<dbReference type="Pfam" id="PF03062">
    <property type="entry name" value="MBOAT"/>
    <property type="match status" value="1"/>
</dbReference>
<evidence type="ECO:0000256" key="4">
    <source>
        <dbReference type="ARBA" id="ARBA00022692"/>
    </source>
</evidence>
<dbReference type="AlphaFoldDB" id="A0A6G1GFB0"/>
<evidence type="ECO:0000256" key="9">
    <source>
        <dbReference type="ARBA" id="ARBA00023568"/>
    </source>
</evidence>
<dbReference type="InterPro" id="IPR014371">
    <property type="entry name" value="Oat_ACAT_DAG_ARE"/>
</dbReference>
<dbReference type="Proteomes" id="UP000504638">
    <property type="component" value="Unplaced"/>
</dbReference>
<evidence type="ECO:0000256" key="5">
    <source>
        <dbReference type="ARBA" id="ARBA00022824"/>
    </source>
</evidence>
<dbReference type="GO" id="GO:0008204">
    <property type="term" value="P:ergosterol metabolic process"/>
    <property type="evidence" value="ECO:0007669"/>
    <property type="project" value="TreeGrafter"/>
</dbReference>
<feature type="transmembrane region" description="Helical" evidence="11">
    <location>
        <begin position="279"/>
        <end position="302"/>
    </location>
</feature>
<proteinExistence type="inferred from homology"/>
<sequence length="671" mass="76325">MPKSLDAPHRLSNLSDVPMSHLLSGLDPAIAPDIVRKPTNGPSTPPASPSKPSSEDGNQLSSNPISGDEEEDYDNLEIDPNTVVEDGAGAGIHRADAPANLVIDPTVVLEPTSRKGEYVLTADDPAIREILENRIQIEHGAKVSEKERTRLRDLVFTRQFTRFDRQNPASGSPFHGFFTLFWLGIGLLLIRVAMQNWKQYGSVLGPAEILHMMFKRDLIVLGLTDGVMTAGTAMGLVLQKLIRRGYLTWNGSGWIIQNMWQMFYLFAVIGWTWYREWPWTHTIFIVLHGLVFVMKQHSYAFYNGHLSQVHRRRAIVAQKLARLDDIPPSSSPTGEPRSRALSSPASADPFTSALDHPPHSPSQRRASVNPKASTDLRSENTEVSNIALAIESGRPLDAKQLRTFRMILQSELSDLDTELRGKCTHSYNHYPSNLTLANWADWICLPTLVYELEYPRQESINWWYVLEKTLATFGVIWVMIIISQHFIYPPVMTAVTLRNSGVSLKHRWPELPWVLSDMLFPLLLEQLLTWYVIWECCLNVLAEVTRFADRGFYGDWWNSVSWDQYARDWNRPVHNFLLRHVYHSSISALRLSKKEATLVTFLLSALVHELVMFCLFRKVRGYLFILQLSQLPLAELSRTKLLKGRDILGNLVFWFGLFVGPSLVTSLYLIV</sequence>
<evidence type="ECO:0000256" key="6">
    <source>
        <dbReference type="ARBA" id="ARBA00022989"/>
    </source>
</evidence>
<evidence type="ECO:0000256" key="8">
    <source>
        <dbReference type="ARBA" id="ARBA00023315"/>
    </source>
</evidence>
<dbReference type="GeneID" id="54422995"/>
<evidence type="ECO:0000256" key="7">
    <source>
        <dbReference type="ARBA" id="ARBA00023136"/>
    </source>
</evidence>
<feature type="transmembrane region" description="Helical" evidence="11">
    <location>
        <begin position="218"/>
        <end position="242"/>
    </location>
</feature>
<feature type="transmembrane region" description="Helical" evidence="11">
    <location>
        <begin position="470"/>
        <end position="488"/>
    </location>
</feature>
<comment type="function">
    <text evidence="9">Sterol O-acyltransferase that catalyzes the formation of stery esters.</text>
</comment>
<evidence type="ECO:0000313" key="12">
    <source>
        <dbReference type="EMBL" id="KAF1816714.1"/>
    </source>
</evidence>
<dbReference type="OrthoDB" id="10039049at2759"/>
<dbReference type="RefSeq" id="XP_033538345.1">
    <property type="nucleotide sequence ID" value="XM_033682425.1"/>
</dbReference>
<evidence type="ECO:0000313" key="13">
    <source>
        <dbReference type="Proteomes" id="UP000504638"/>
    </source>
</evidence>
<feature type="transmembrane region" description="Helical" evidence="11">
    <location>
        <begin position="596"/>
        <end position="616"/>
    </location>
</feature>
<evidence type="ECO:0000256" key="2">
    <source>
        <dbReference type="ARBA" id="ARBA00009010"/>
    </source>
</evidence>
<evidence type="ECO:0000256" key="1">
    <source>
        <dbReference type="ARBA" id="ARBA00004477"/>
    </source>
</evidence>
<reference evidence="12 14" key="1">
    <citation type="submission" date="2020-01" db="EMBL/GenBank/DDBJ databases">
        <authorList>
            <consortium name="DOE Joint Genome Institute"/>
            <person name="Haridas S."/>
            <person name="Albert R."/>
            <person name="Binder M."/>
            <person name="Bloem J."/>
            <person name="Labutti K."/>
            <person name="Salamov A."/>
            <person name="Andreopoulos B."/>
            <person name="Baker S.E."/>
            <person name="Barry K."/>
            <person name="Bills G."/>
            <person name="Bluhm B.H."/>
            <person name="Cannon C."/>
            <person name="Castanera R."/>
            <person name="Culley D.E."/>
            <person name="Daum C."/>
            <person name="Ezra D."/>
            <person name="Gonzalez J.B."/>
            <person name="Henrissat B."/>
            <person name="Kuo A."/>
            <person name="Liang C."/>
            <person name="Lipzen A."/>
            <person name="Lutzoni F."/>
            <person name="Magnuson J."/>
            <person name="Mondo S."/>
            <person name="Nolan M."/>
            <person name="Ohm R."/>
            <person name="Pangilinan J."/>
            <person name="Park H.-J."/>
            <person name="Ramirez L."/>
            <person name="Alfaro M."/>
            <person name="Sun H."/>
            <person name="Tritt A."/>
            <person name="Yoshinaga Y."/>
            <person name="Zwiers L.-H."/>
            <person name="Turgeon B.G."/>
            <person name="Goodwin S.B."/>
            <person name="Spatafora J.W."/>
            <person name="Crous P.W."/>
            <person name="Grigoriev I.V."/>
        </authorList>
    </citation>
    <scope>NUCLEOTIDE SEQUENCE</scope>
    <source>
        <strain evidence="12 14">CBS 781.70</strain>
    </source>
</reference>
<dbReference type="PANTHER" id="PTHR10408">
    <property type="entry name" value="STEROL O-ACYLTRANSFERASE"/>
    <property type="match status" value="1"/>
</dbReference>
<evidence type="ECO:0000256" key="3">
    <source>
        <dbReference type="ARBA" id="ARBA00022679"/>
    </source>
</evidence>
<dbReference type="GO" id="GO:0034737">
    <property type="term" value="F:ergosterol O-acyltransferase activity"/>
    <property type="evidence" value="ECO:0007669"/>
    <property type="project" value="TreeGrafter"/>
</dbReference>
<keyword evidence="3" id="KW-0808">Transferase</keyword>
<dbReference type="EMBL" id="ML975150">
    <property type="protein sequence ID" value="KAF1816714.1"/>
    <property type="molecule type" value="Genomic_DNA"/>
</dbReference>
<dbReference type="GO" id="GO:0005789">
    <property type="term" value="C:endoplasmic reticulum membrane"/>
    <property type="evidence" value="ECO:0007669"/>
    <property type="project" value="UniProtKB-SubCell"/>
</dbReference>
<feature type="transmembrane region" description="Helical" evidence="11">
    <location>
        <begin position="174"/>
        <end position="194"/>
    </location>
</feature>
<keyword evidence="4 11" id="KW-0812">Transmembrane</keyword>
<feature type="compositionally biased region" description="Polar residues" evidence="10">
    <location>
        <begin position="361"/>
        <end position="372"/>
    </location>
</feature>
<feature type="region of interest" description="Disordered" evidence="10">
    <location>
        <begin position="1"/>
        <end position="73"/>
    </location>
</feature>
<feature type="transmembrane region" description="Helical" evidence="11">
    <location>
        <begin position="647"/>
        <end position="670"/>
    </location>
</feature>
<keyword evidence="5" id="KW-0256">Endoplasmic reticulum</keyword>
<comment type="subcellular location">
    <subcellularLocation>
        <location evidence="1">Endoplasmic reticulum membrane</location>
        <topology evidence="1">Multi-pass membrane protein</topology>
    </subcellularLocation>
</comment>
<protein>
    <submittedName>
        <fullName evidence="12 14">MBOAT-domain-containing protein</fullName>
    </submittedName>
</protein>
<reference evidence="14" key="2">
    <citation type="submission" date="2020-04" db="EMBL/GenBank/DDBJ databases">
        <authorList>
            <consortium name="NCBI Genome Project"/>
        </authorList>
    </citation>
    <scope>NUCLEOTIDE SEQUENCE</scope>
    <source>
        <strain evidence="14">CBS 781.70</strain>
    </source>
</reference>
<comment type="similarity">
    <text evidence="2">Belongs to the membrane-bound acyltransferase family. Sterol o-acyltransferase subfamily.</text>
</comment>
<organism evidence="12">
    <name type="scientific">Eremomyces bilateralis CBS 781.70</name>
    <dbReference type="NCBI Taxonomy" id="1392243"/>
    <lineage>
        <taxon>Eukaryota</taxon>
        <taxon>Fungi</taxon>
        <taxon>Dikarya</taxon>
        <taxon>Ascomycota</taxon>
        <taxon>Pezizomycotina</taxon>
        <taxon>Dothideomycetes</taxon>
        <taxon>Dothideomycetes incertae sedis</taxon>
        <taxon>Eremomycetales</taxon>
        <taxon>Eremomycetaceae</taxon>
        <taxon>Eremomyces</taxon>
    </lineage>
</organism>
<feature type="transmembrane region" description="Helical" evidence="11">
    <location>
        <begin position="254"/>
        <end position="273"/>
    </location>
</feature>